<dbReference type="Gene3D" id="2.120.10.80">
    <property type="entry name" value="Kelch-type beta propeller"/>
    <property type="match status" value="1"/>
</dbReference>
<organism evidence="10 11">
    <name type="scientific">Rubneribacter badeniensis</name>
    <dbReference type="NCBI Taxonomy" id="2070688"/>
    <lineage>
        <taxon>Bacteria</taxon>
        <taxon>Bacillati</taxon>
        <taxon>Actinomycetota</taxon>
        <taxon>Coriobacteriia</taxon>
        <taxon>Eggerthellales</taxon>
        <taxon>Eggerthellaceae</taxon>
        <taxon>Rubneribacter</taxon>
    </lineage>
</organism>
<protein>
    <recommendedName>
        <fullName evidence="9">Peptidase S8/S53 domain-containing protein</fullName>
    </recommendedName>
</protein>
<dbReference type="Gene3D" id="3.40.50.200">
    <property type="entry name" value="Peptidase S8/S53 domain"/>
    <property type="match status" value="2"/>
</dbReference>
<evidence type="ECO:0000256" key="3">
    <source>
        <dbReference type="ARBA" id="ARBA00022801"/>
    </source>
</evidence>
<evidence type="ECO:0000313" key="10">
    <source>
        <dbReference type="EMBL" id="PNV66109.1"/>
    </source>
</evidence>
<dbReference type="Pfam" id="PF00082">
    <property type="entry name" value="Peptidase_S8"/>
    <property type="match status" value="1"/>
</dbReference>
<dbReference type="InterPro" id="IPR022398">
    <property type="entry name" value="Peptidase_S8_His-AS"/>
</dbReference>
<keyword evidence="7" id="KW-0472">Membrane</keyword>
<evidence type="ECO:0000256" key="4">
    <source>
        <dbReference type="ARBA" id="ARBA00022825"/>
    </source>
</evidence>
<feature type="chain" id="PRO_5014358140" description="Peptidase S8/S53 domain-containing protein" evidence="8">
    <location>
        <begin position="25"/>
        <end position="1305"/>
    </location>
</feature>
<dbReference type="Proteomes" id="UP000236488">
    <property type="component" value="Unassembled WGS sequence"/>
</dbReference>
<feature type="active site" description="Charge relay system" evidence="5">
    <location>
        <position position="325"/>
    </location>
</feature>
<dbReference type="RefSeq" id="WP_103262613.1">
    <property type="nucleotide sequence ID" value="NZ_PPEL01000008.1"/>
</dbReference>
<evidence type="ECO:0000256" key="1">
    <source>
        <dbReference type="ARBA" id="ARBA00011073"/>
    </source>
</evidence>
<feature type="compositionally biased region" description="Pro residues" evidence="6">
    <location>
        <begin position="1231"/>
        <end position="1251"/>
    </location>
</feature>
<feature type="region of interest" description="Disordered" evidence="6">
    <location>
        <begin position="187"/>
        <end position="212"/>
    </location>
</feature>
<dbReference type="InterPro" id="IPR015915">
    <property type="entry name" value="Kelch-typ_b-propeller"/>
</dbReference>
<evidence type="ECO:0000256" key="5">
    <source>
        <dbReference type="PROSITE-ProRule" id="PRU01240"/>
    </source>
</evidence>
<comment type="caution">
    <text evidence="10">The sequence shown here is derived from an EMBL/GenBank/DDBJ whole genome shotgun (WGS) entry which is preliminary data.</text>
</comment>
<feature type="compositionally biased region" description="Gly residues" evidence="6">
    <location>
        <begin position="191"/>
        <end position="206"/>
    </location>
</feature>
<dbReference type="InterPro" id="IPR036852">
    <property type="entry name" value="Peptidase_S8/S53_dom_sf"/>
</dbReference>
<dbReference type="PROSITE" id="PS00138">
    <property type="entry name" value="SUBTILASE_SER"/>
    <property type="match status" value="1"/>
</dbReference>
<evidence type="ECO:0000256" key="8">
    <source>
        <dbReference type="SAM" id="SignalP"/>
    </source>
</evidence>
<comment type="similarity">
    <text evidence="1 5">Belongs to the peptidase S8 family.</text>
</comment>
<accession>A0A2K2U763</accession>
<dbReference type="InterPro" id="IPR015500">
    <property type="entry name" value="Peptidase_S8_subtilisin-rel"/>
</dbReference>
<dbReference type="PRINTS" id="PR00723">
    <property type="entry name" value="SUBTILISIN"/>
</dbReference>
<dbReference type="InterPro" id="IPR050131">
    <property type="entry name" value="Peptidase_S8_subtilisin-like"/>
</dbReference>
<proteinExistence type="inferred from homology"/>
<dbReference type="InterPro" id="IPR000209">
    <property type="entry name" value="Peptidase_S8/S53_dom"/>
</dbReference>
<keyword evidence="8" id="KW-0732">Signal</keyword>
<feature type="compositionally biased region" description="Low complexity" evidence="6">
    <location>
        <begin position="260"/>
        <end position="274"/>
    </location>
</feature>
<feature type="compositionally biased region" description="Acidic residues" evidence="6">
    <location>
        <begin position="249"/>
        <end position="259"/>
    </location>
</feature>
<dbReference type="SUPFAM" id="SSF52743">
    <property type="entry name" value="Subtilisin-like"/>
    <property type="match status" value="1"/>
</dbReference>
<feature type="region of interest" description="Disordered" evidence="6">
    <location>
        <begin position="228"/>
        <end position="274"/>
    </location>
</feature>
<dbReference type="SUPFAM" id="SSF117281">
    <property type="entry name" value="Kelch motif"/>
    <property type="match status" value="1"/>
</dbReference>
<dbReference type="InterPro" id="IPR023828">
    <property type="entry name" value="Peptidase_S8_Ser-AS"/>
</dbReference>
<feature type="domain" description="Peptidase S8/S53" evidence="9">
    <location>
        <begin position="318"/>
        <end position="573"/>
    </location>
</feature>
<dbReference type="PANTHER" id="PTHR43806:SF11">
    <property type="entry name" value="CEREVISIN-RELATED"/>
    <property type="match status" value="1"/>
</dbReference>
<feature type="active site" description="Charge relay system" evidence="5">
    <location>
        <position position="746"/>
    </location>
</feature>
<dbReference type="GO" id="GO:0006508">
    <property type="term" value="P:proteolysis"/>
    <property type="evidence" value="ECO:0007669"/>
    <property type="project" value="UniProtKB-KW"/>
</dbReference>
<keyword evidence="7" id="KW-1133">Transmembrane helix</keyword>
<dbReference type="PROSITE" id="PS00137">
    <property type="entry name" value="SUBTILASE_HIS"/>
    <property type="match status" value="1"/>
</dbReference>
<keyword evidence="4 5" id="KW-0720">Serine protease</keyword>
<name>A0A2K2U763_9ACTN</name>
<keyword evidence="11" id="KW-1185">Reference proteome</keyword>
<evidence type="ECO:0000256" key="2">
    <source>
        <dbReference type="ARBA" id="ARBA00022670"/>
    </source>
</evidence>
<evidence type="ECO:0000256" key="7">
    <source>
        <dbReference type="SAM" id="Phobius"/>
    </source>
</evidence>
<gene>
    <name evidence="10" type="ORF">C2L80_03025</name>
</gene>
<evidence type="ECO:0000259" key="9">
    <source>
        <dbReference type="Pfam" id="PF00082"/>
    </source>
</evidence>
<dbReference type="PROSITE" id="PS51257">
    <property type="entry name" value="PROKAR_LIPOPROTEIN"/>
    <property type="match status" value="1"/>
</dbReference>
<dbReference type="EMBL" id="PPEL01000008">
    <property type="protein sequence ID" value="PNV66109.1"/>
    <property type="molecule type" value="Genomic_DNA"/>
</dbReference>
<evidence type="ECO:0000256" key="6">
    <source>
        <dbReference type="SAM" id="MobiDB-lite"/>
    </source>
</evidence>
<sequence>MKRLGNIALGALLACSLVPVPVGAAWADEPAAGAGSGNAAGAEAGQLALEPGTYVEHEAIAYVMDGGARTLSSGGGALDGAQDLMDIAAGAAAEALGGDADASEAAAFARSLSANGEAEAPAGRLVLVRDEGKTTEQLIAELEADPRVVFAEPNAVVETIDADEEAAQIALSDEALVGEWVAEAATADADGGSGEAGAADGPGGPDAAGAAGEVDETGAASVAGETDMTATSEGAEDGASQGGAAGAGDDSDAAGETDATEPAPAANGDASAASIPDLTEFQWYADNDGRMAGVSAEEAADVDYGDWNNPEAATSLDEVVVAVLDNGVDASNPDLAPVMWSWNDCSDATKAQLQDIPGADEHGFSAGAPGTTSTTGIANYHGTHVAGIIGAEWNGMGTSGIAPNASILSVRHDDTLSGILRCLDYLAAARYAGVPVEVVNNSWTMGQPQWRSIDLAITAIGKRGITSVFGVGNSARNNDEAPATPTLLADNPYVVAVSSLDVTGEMSPFSQYGETTADVMAPGGGILSTYGTAMQQYLAEGDAEAVLYQSFDGSSHAAAGVDEAEAKAFTFHPRGSSDCSIEEVGDQRRFDGDAALEVTMPTGVAILESSVIDLSGVEQPPTHMSIRYMPKADEAAVAGALVQVKMKNGDWIPAASLIPQAFGLGGGSWGGFSLDLSKAPEFDSIDWEHFQIQILCMLSKFSYVDGLQYGQPGGPEAPTLVPGTLVIDSIGLGSDTVPYTYLDGTSMATPAAAGAAAVLAGAGLAEVEDDPAKSAEKLAALLRAAAEPNAAYEGLCSTGGSVSVDNALVEDDLGPAITAVADAGDEVKVQGYFMPEGTAVSLDGAPAEVTGRLELGDGKAELTVQKPAGFAGGQVVVRAEANGKHSKQLADFGERTDTVYYDQTGLPVPEGLDERGAWQLVGYNGLVYCLPRSTVFEMASDPSVPLSCIWAYDPDRQLWSEVALPSELIEPSMPEGGSALVDATGTTVDGKLLLRLTMKASTESASDGVVWLTMDSNGSWERCAGVQDEADGALMLATLGSDGKNVYLFGGYNLETKAENSIYRVDPNGGLFEAVGQLSRPRSAPQVSYGNGAFLVSSGVGSLNQGGGISGVDRVTMAQDGTAVSEKVDGAGVFPEGSSQQLASGAVADGFMLAGIEGVSGATDTFTLDAADGSVADYGKRASHQKLLTPVATAYNGNFYVLAATENAPYRIFSATAVETVAQPGDYVAPGPEPGPEPEPTPTPLPEPDPAPTDADGSGATLQPLASTGDVLGAPTAALAAVGVGALATLALAAAVLRRRSVNER</sequence>
<keyword evidence="7" id="KW-0812">Transmembrane</keyword>
<feature type="region of interest" description="Disordered" evidence="6">
    <location>
        <begin position="1224"/>
        <end position="1268"/>
    </location>
</feature>
<dbReference type="PANTHER" id="PTHR43806">
    <property type="entry name" value="PEPTIDASE S8"/>
    <property type="match status" value="1"/>
</dbReference>
<keyword evidence="3 5" id="KW-0378">Hydrolase</keyword>
<feature type="active site" description="Charge relay system" evidence="5">
    <location>
        <position position="381"/>
    </location>
</feature>
<dbReference type="GO" id="GO:0004252">
    <property type="term" value="F:serine-type endopeptidase activity"/>
    <property type="evidence" value="ECO:0007669"/>
    <property type="project" value="UniProtKB-UniRule"/>
</dbReference>
<reference evidence="10 11" key="1">
    <citation type="journal article" date="2018" name="Int. J. Syst. Evol. Microbiol.">
        <title>Rubneribacter badeniensis gen. nov., sp. nov. and Enteroscipio rubneri gen. nov., sp. nov., new members of the Eggerthellaceae isolated from human faeces.</title>
        <authorList>
            <person name="Danylec N."/>
            <person name="Gobl A."/>
            <person name="Stoll D.A."/>
            <person name="Hetzer B."/>
            <person name="Kulling S.E."/>
            <person name="Huch M."/>
        </authorList>
    </citation>
    <scope>NUCLEOTIDE SEQUENCE [LARGE SCALE GENOMIC DNA]</scope>
    <source>
        <strain evidence="10 11">ResAG-85</strain>
    </source>
</reference>
<feature type="signal peptide" evidence="8">
    <location>
        <begin position="1"/>
        <end position="24"/>
    </location>
</feature>
<keyword evidence="2 5" id="KW-0645">Protease</keyword>
<dbReference type="PROSITE" id="PS51892">
    <property type="entry name" value="SUBTILASE"/>
    <property type="match status" value="1"/>
</dbReference>
<feature type="transmembrane region" description="Helical" evidence="7">
    <location>
        <begin position="1277"/>
        <end position="1297"/>
    </location>
</feature>
<evidence type="ECO:0000313" key="11">
    <source>
        <dbReference type="Proteomes" id="UP000236488"/>
    </source>
</evidence>